<sequence>MSNATSSTRRAVASRVLAAVIGGYAVAYLATAFLTVHLPLARADRVTFASLGCFAVYTAAILYAFGARSAWRAWLVLAGLALLLALAAYLPGDYGVRP</sequence>
<proteinExistence type="predicted"/>
<evidence type="ECO:0008006" key="4">
    <source>
        <dbReference type="Google" id="ProtNLM"/>
    </source>
</evidence>
<dbReference type="RefSeq" id="WP_172434603.1">
    <property type="nucleotide sequence ID" value="NZ_AP022642.1"/>
</dbReference>
<accession>A0A679GQM5</accession>
<dbReference type="GeneID" id="57399864"/>
<keyword evidence="1" id="KW-1133">Transmembrane helix</keyword>
<keyword evidence="1" id="KW-0472">Membrane</keyword>
<dbReference type="EMBL" id="AP022642">
    <property type="protein sequence ID" value="BCA30668.1"/>
    <property type="molecule type" value="Genomic_DNA"/>
</dbReference>
<dbReference type="InterPro" id="IPR022109">
    <property type="entry name" value="DUF3649"/>
</dbReference>
<dbReference type="Proteomes" id="UP000501237">
    <property type="component" value="Chromosome"/>
</dbReference>
<organism evidence="2 3">
    <name type="scientific">Metapseudomonas otitidis</name>
    <dbReference type="NCBI Taxonomy" id="319939"/>
    <lineage>
        <taxon>Bacteria</taxon>
        <taxon>Pseudomonadati</taxon>
        <taxon>Pseudomonadota</taxon>
        <taxon>Gammaproteobacteria</taxon>
        <taxon>Pseudomonadales</taxon>
        <taxon>Pseudomonadaceae</taxon>
        <taxon>Metapseudomonas</taxon>
    </lineage>
</organism>
<protein>
    <recommendedName>
        <fullName evidence="4">DUF3649 domain-containing protein</fullName>
    </recommendedName>
</protein>
<feature type="transmembrane region" description="Helical" evidence="1">
    <location>
        <begin position="73"/>
        <end position="92"/>
    </location>
</feature>
<evidence type="ECO:0000256" key="1">
    <source>
        <dbReference type="SAM" id="Phobius"/>
    </source>
</evidence>
<gene>
    <name evidence="2" type="ORF">PtoMrB4_46450</name>
</gene>
<feature type="transmembrane region" description="Helical" evidence="1">
    <location>
        <begin position="46"/>
        <end position="66"/>
    </location>
</feature>
<reference evidence="2 3" key="1">
    <citation type="journal article" date="2020" name="Microbiol. Resour. Announc.">
        <title>Complete genome sequence of Pseudomonas otitidis strain MrB4, isolated from Lake Biwa in Japan.</title>
        <authorList>
            <person name="Miyazaki K."/>
            <person name="Hase E."/>
            <person name="Maruya T."/>
        </authorList>
    </citation>
    <scope>NUCLEOTIDE SEQUENCE [LARGE SCALE GENOMIC DNA]</scope>
    <source>
        <strain evidence="2 3">MrB4</strain>
    </source>
</reference>
<feature type="transmembrane region" description="Helical" evidence="1">
    <location>
        <begin position="12"/>
        <end position="34"/>
    </location>
</feature>
<name>A0A679GQM5_9GAMM</name>
<dbReference type="Pfam" id="PF12365">
    <property type="entry name" value="DUF3649"/>
    <property type="match status" value="1"/>
</dbReference>
<keyword evidence="1" id="KW-0812">Transmembrane</keyword>
<evidence type="ECO:0000313" key="2">
    <source>
        <dbReference type="EMBL" id="BCA30668.1"/>
    </source>
</evidence>
<evidence type="ECO:0000313" key="3">
    <source>
        <dbReference type="Proteomes" id="UP000501237"/>
    </source>
</evidence>
<dbReference type="AlphaFoldDB" id="A0A679GQM5"/>
<dbReference type="KEGG" id="poj:PtoMrB4_46450"/>